<evidence type="ECO:0000256" key="10">
    <source>
        <dbReference type="ARBA" id="ARBA00023201"/>
    </source>
</evidence>
<comment type="caution">
    <text evidence="13">The sequence shown here is derived from an EMBL/GenBank/DDBJ whole genome shotgun (WGS) entry which is preliminary data.</text>
</comment>
<feature type="transmembrane region" description="Helical" evidence="12">
    <location>
        <begin position="418"/>
        <end position="436"/>
    </location>
</feature>
<feature type="transmembrane region" description="Helical" evidence="12">
    <location>
        <begin position="86"/>
        <end position="108"/>
    </location>
</feature>
<keyword evidence="5 12" id="KW-0812">Transmembrane</keyword>
<reference evidence="13 14" key="1">
    <citation type="journal article" date="2021" name="Elife">
        <title>Chloroplast acquisition without the gene transfer in kleptoplastic sea slugs, Plakobranchus ocellatus.</title>
        <authorList>
            <person name="Maeda T."/>
            <person name="Takahashi S."/>
            <person name="Yoshida T."/>
            <person name="Shimamura S."/>
            <person name="Takaki Y."/>
            <person name="Nagai Y."/>
            <person name="Toyoda A."/>
            <person name="Suzuki Y."/>
            <person name="Arimoto A."/>
            <person name="Ishii H."/>
            <person name="Satoh N."/>
            <person name="Nishiyama T."/>
            <person name="Hasebe M."/>
            <person name="Maruyama T."/>
            <person name="Minagawa J."/>
            <person name="Obokata J."/>
            <person name="Shigenobu S."/>
        </authorList>
    </citation>
    <scope>NUCLEOTIDE SEQUENCE [LARGE SCALE GENOMIC DNA]</scope>
</reference>
<evidence type="ECO:0000256" key="6">
    <source>
        <dbReference type="ARBA" id="ARBA00022989"/>
    </source>
</evidence>
<proteinExistence type="inferred from homology"/>
<evidence type="ECO:0000256" key="7">
    <source>
        <dbReference type="ARBA" id="ARBA00023053"/>
    </source>
</evidence>
<dbReference type="PANTHER" id="PTHR42985">
    <property type="entry name" value="SODIUM-COUPLED MONOCARBOXYLATE TRANSPORTER"/>
    <property type="match status" value="1"/>
</dbReference>
<dbReference type="PANTHER" id="PTHR42985:SF40">
    <property type="entry name" value="LD47995P-RELATED"/>
    <property type="match status" value="1"/>
</dbReference>
<keyword evidence="3" id="KW-0813">Transport</keyword>
<dbReference type="NCBIfam" id="TIGR00813">
    <property type="entry name" value="sss"/>
    <property type="match status" value="1"/>
</dbReference>
<comment type="subcellular location">
    <subcellularLocation>
        <location evidence="1">Cell membrane</location>
        <topology evidence="1">Multi-pass membrane protein</topology>
    </subcellularLocation>
</comment>
<dbReference type="GO" id="GO:0015293">
    <property type="term" value="F:symporter activity"/>
    <property type="evidence" value="ECO:0007669"/>
    <property type="project" value="TreeGrafter"/>
</dbReference>
<dbReference type="EMBL" id="BLXT01007741">
    <property type="protein sequence ID" value="GFO42012.1"/>
    <property type="molecule type" value="Genomic_DNA"/>
</dbReference>
<dbReference type="Pfam" id="PF00474">
    <property type="entry name" value="SSF"/>
    <property type="match status" value="1"/>
</dbReference>
<feature type="transmembrane region" description="Helical" evidence="12">
    <location>
        <begin position="162"/>
        <end position="181"/>
    </location>
</feature>
<dbReference type="AlphaFoldDB" id="A0AAV4DCQ3"/>
<dbReference type="Proteomes" id="UP000735302">
    <property type="component" value="Unassembled WGS sequence"/>
</dbReference>
<feature type="transmembrane region" description="Helical" evidence="12">
    <location>
        <begin position="16"/>
        <end position="35"/>
    </location>
</feature>
<sequence length="616" mass="67646">MSAAAVGQVYLSKADYALLCIMLSGSMAIGVYFSLSGKRQRTQEDYLLGGRHMSAIPVCLSHFATFQSAIALLGVPNEIYSYGTMYVYSIISVALSSLLAPITVVPLLYPLKITSVYEYLGLRYNSKVIQVVGAMFGIVITLSYMTIALLSPALALETAVGMPLWLSIIVVGCVGTIYTTIGGIKSVIWTDVFQTFFIFIGIFMVLIKGCIDAGGFSRVWDINKDTGHIVFDDFSFDLRVRHTVWNLIFGYVFFSYSALFSQSSVQRTLSTKSMREANKVHLLNIPVTTTFKIVLIMTGLVLTGYFYAIGCDPLAAGYIKNSNQVVPYFVLHTMRSLPGLAGLYISTIFSGALSTLSSGINSLAANTVEDFLTSFLRNKSEFVTTSITKLLVCFYGSAAVGFAYVAQDFQGPVSQMTYTALGAITGPLLGLFLLSATFPQANYVGAILGCCLGLITTMWQAIGAFKFGYSTETLQRGPSNNCIVDEDIHLLSLLNETSYLTSPPFAFVANSTESITEIHQYTVSSPVYFGQIVNASNLQDRDFSIYDISYIYNPIIGVFVVILGGLVFSCIANMLMLKKMRPEAKYLFPFCRRFWYTGNDVVSREVKLNKFGDENE</sequence>
<feature type="transmembrane region" description="Helical" evidence="12">
    <location>
        <begin position="443"/>
        <end position="462"/>
    </location>
</feature>
<evidence type="ECO:0000256" key="4">
    <source>
        <dbReference type="ARBA" id="ARBA00022475"/>
    </source>
</evidence>
<keyword evidence="9 12" id="KW-0472">Membrane</keyword>
<evidence type="ECO:0000313" key="13">
    <source>
        <dbReference type="EMBL" id="GFO42012.1"/>
    </source>
</evidence>
<feature type="transmembrane region" description="Helical" evidence="12">
    <location>
        <begin position="282"/>
        <end position="308"/>
    </location>
</feature>
<dbReference type="InterPro" id="IPR001734">
    <property type="entry name" value="Na/solute_symporter"/>
</dbReference>
<accession>A0AAV4DCQ3</accession>
<keyword evidence="6 12" id="KW-1133">Transmembrane helix</keyword>
<feature type="transmembrane region" description="Helical" evidence="12">
    <location>
        <begin position="386"/>
        <end position="406"/>
    </location>
</feature>
<evidence type="ECO:0000256" key="2">
    <source>
        <dbReference type="ARBA" id="ARBA00006434"/>
    </source>
</evidence>
<feature type="transmembrane region" description="Helical" evidence="12">
    <location>
        <begin position="243"/>
        <end position="261"/>
    </location>
</feature>
<evidence type="ECO:0000256" key="3">
    <source>
        <dbReference type="ARBA" id="ARBA00022448"/>
    </source>
</evidence>
<keyword evidence="7" id="KW-0915">Sodium</keyword>
<feature type="transmembrane region" description="Helical" evidence="12">
    <location>
        <begin position="341"/>
        <end position="365"/>
    </location>
</feature>
<feature type="transmembrane region" description="Helical" evidence="12">
    <location>
        <begin position="55"/>
        <end position="74"/>
    </location>
</feature>
<feature type="transmembrane region" description="Helical" evidence="12">
    <location>
        <begin position="551"/>
        <end position="575"/>
    </location>
</feature>
<keyword evidence="14" id="KW-1185">Reference proteome</keyword>
<organism evidence="13 14">
    <name type="scientific">Plakobranchus ocellatus</name>
    <dbReference type="NCBI Taxonomy" id="259542"/>
    <lineage>
        <taxon>Eukaryota</taxon>
        <taxon>Metazoa</taxon>
        <taxon>Spiralia</taxon>
        <taxon>Lophotrochozoa</taxon>
        <taxon>Mollusca</taxon>
        <taxon>Gastropoda</taxon>
        <taxon>Heterobranchia</taxon>
        <taxon>Euthyneura</taxon>
        <taxon>Panpulmonata</taxon>
        <taxon>Sacoglossa</taxon>
        <taxon>Placobranchoidea</taxon>
        <taxon>Plakobranchidae</taxon>
        <taxon>Plakobranchus</taxon>
    </lineage>
</organism>
<dbReference type="InterPro" id="IPR051163">
    <property type="entry name" value="Sodium:Solute_Symporter_SSF"/>
</dbReference>
<evidence type="ECO:0000256" key="1">
    <source>
        <dbReference type="ARBA" id="ARBA00004651"/>
    </source>
</evidence>
<evidence type="ECO:0000313" key="14">
    <source>
        <dbReference type="Proteomes" id="UP000735302"/>
    </source>
</evidence>
<dbReference type="GO" id="GO:0006814">
    <property type="term" value="P:sodium ion transport"/>
    <property type="evidence" value="ECO:0007669"/>
    <property type="project" value="UniProtKB-KW"/>
</dbReference>
<dbReference type="InterPro" id="IPR038377">
    <property type="entry name" value="Na/Glc_symporter_sf"/>
</dbReference>
<comment type="similarity">
    <text evidence="2 11">Belongs to the sodium:solute symporter (SSF) (TC 2.A.21) family.</text>
</comment>
<keyword evidence="10" id="KW-0739">Sodium transport</keyword>
<evidence type="ECO:0000256" key="8">
    <source>
        <dbReference type="ARBA" id="ARBA00023065"/>
    </source>
</evidence>
<feature type="transmembrane region" description="Helical" evidence="12">
    <location>
        <begin position="128"/>
        <end position="150"/>
    </location>
</feature>
<name>A0AAV4DCQ3_9GAST</name>
<feature type="transmembrane region" description="Helical" evidence="12">
    <location>
        <begin position="188"/>
        <end position="207"/>
    </location>
</feature>
<keyword evidence="4" id="KW-1003">Cell membrane</keyword>
<gene>
    <name evidence="13" type="ORF">PoB_006851700</name>
</gene>
<protein>
    <submittedName>
        <fullName evidence="13">Sodium-coupled monocarboxylate transporter 1</fullName>
    </submittedName>
</protein>
<evidence type="ECO:0000256" key="9">
    <source>
        <dbReference type="ARBA" id="ARBA00023136"/>
    </source>
</evidence>
<evidence type="ECO:0000256" key="5">
    <source>
        <dbReference type="ARBA" id="ARBA00022692"/>
    </source>
</evidence>
<dbReference type="PROSITE" id="PS50283">
    <property type="entry name" value="NA_SOLUT_SYMP_3"/>
    <property type="match status" value="1"/>
</dbReference>
<dbReference type="GO" id="GO:0005886">
    <property type="term" value="C:plasma membrane"/>
    <property type="evidence" value="ECO:0007669"/>
    <property type="project" value="UniProtKB-SubCell"/>
</dbReference>
<evidence type="ECO:0000256" key="12">
    <source>
        <dbReference type="SAM" id="Phobius"/>
    </source>
</evidence>
<keyword evidence="8" id="KW-0406">Ion transport</keyword>
<dbReference type="Gene3D" id="1.20.1730.10">
    <property type="entry name" value="Sodium/glucose cotransporter"/>
    <property type="match status" value="1"/>
</dbReference>
<evidence type="ECO:0000256" key="11">
    <source>
        <dbReference type="RuleBase" id="RU362091"/>
    </source>
</evidence>